<sequence length="97" mass="10441">MTNEGDDFSSNYSSNTASDDDMEITNAPPTNISSMPEPPVVDLRGSDLFGCFVALICLVASRSANSPYINTALPSTKTHYANLQSRDLLKLSPSKKP</sequence>
<comment type="caution">
    <text evidence="1">The sequence shown here is derived from an EMBL/GenBank/DDBJ whole genome shotgun (WGS) entry which is preliminary data.</text>
</comment>
<proteinExistence type="predicted"/>
<keyword evidence="2" id="KW-1185">Reference proteome</keyword>
<reference evidence="1 2" key="2">
    <citation type="journal article" date="2022" name="Mol. Ecol. Resour.">
        <title>The genomes of chicory, endive, great burdock and yacon provide insights into Asteraceae paleo-polyploidization history and plant inulin production.</title>
        <authorList>
            <person name="Fan W."/>
            <person name="Wang S."/>
            <person name="Wang H."/>
            <person name="Wang A."/>
            <person name="Jiang F."/>
            <person name="Liu H."/>
            <person name="Zhao H."/>
            <person name="Xu D."/>
            <person name="Zhang Y."/>
        </authorList>
    </citation>
    <scope>NUCLEOTIDE SEQUENCE [LARGE SCALE GENOMIC DNA]</scope>
    <source>
        <strain evidence="2">cv. Niubang</strain>
    </source>
</reference>
<accession>A0ACB9CJT7</accession>
<organism evidence="1 2">
    <name type="scientific">Arctium lappa</name>
    <name type="common">Greater burdock</name>
    <name type="synonym">Lappa major</name>
    <dbReference type="NCBI Taxonomy" id="4217"/>
    <lineage>
        <taxon>Eukaryota</taxon>
        <taxon>Viridiplantae</taxon>
        <taxon>Streptophyta</taxon>
        <taxon>Embryophyta</taxon>
        <taxon>Tracheophyta</taxon>
        <taxon>Spermatophyta</taxon>
        <taxon>Magnoliopsida</taxon>
        <taxon>eudicotyledons</taxon>
        <taxon>Gunneridae</taxon>
        <taxon>Pentapetalae</taxon>
        <taxon>asterids</taxon>
        <taxon>campanulids</taxon>
        <taxon>Asterales</taxon>
        <taxon>Asteraceae</taxon>
        <taxon>Carduoideae</taxon>
        <taxon>Cardueae</taxon>
        <taxon>Arctiinae</taxon>
        <taxon>Arctium</taxon>
    </lineage>
</organism>
<dbReference type="Proteomes" id="UP001055879">
    <property type="component" value="Linkage Group LG04"/>
</dbReference>
<evidence type="ECO:0000313" key="2">
    <source>
        <dbReference type="Proteomes" id="UP001055879"/>
    </source>
</evidence>
<evidence type="ECO:0000313" key="1">
    <source>
        <dbReference type="EMBL" id="KAI3734397.1"/>
    </source>
</evidence>
<dbReference type="EMBL" id="CM042050">
    <property type="protein sequence ID" value="KAI3734397.1"/>
    <property type="molecule type" value="Genomic_DNA"/>
</dbReference>
<gene>
    <name evidence="1" type="ORF">L6452_13865</name>
</gene>
<protein>
    <submittedName>
        <fullName evidence="1">Uncharacterized protein</fullName>
    </submittedName>
</protein>
<name>A0ACB9CJT7_ARCLA</name>
<reference evidence="2" key="1">
    <citation type="journal article" date="2022" name="Mol. Ecol. Resour.">
        <title>The genomes of chicory, endive, great burdock and yacon provide insights into Asteraceae palaeo-polyploidization history and plant inulin production.</title>
        <authorList>
            <person name="Fan W."/>
            <person name="Wang S."/>
            <person name="Wang H."/>
            <person name="Wang A."/>
            <person name="Jiang F."/>
            <person name="Liu H."/>
            <person name="Zhao H."/>
            <person name="Xu D."/>
            <person name="Zhang Y."/>
        </authorList>
    </citation>
    <scope>NUCLEOTIDE SEQUENCE [LARGE SCALE GENOMIC DNA]</scope>
    <source>
        <strain evidence="2">cv. Niubang</strain>
    </source>
</reference>